<dbReference type="InterPro" id="IPR000432">
    <property type="entry name" value="DNA_mismatch_repair_MutS_C"/>
</dbReference>
<keyword evidence="4" id="KW-1133">Transmembrane helix</keyword>
<dbReference type="GO" id="GO:0005524">
    <property type="term" value="F:ATP binding"/>
    <property type="evidence" value="ECO:0007669"/>
    <property type="project" value="UniProtKB-KW"/>
</dbReference>
<dbReference type="GO" id="GO:0030983">
    <property type="term" value="F:mismatched DNA binding"/>
    <property type="evidence" value="ECO:0007669"/>
    <property type="project" value="InterPro"/>
</dbReference>
<gene>
    <name evidence="6" type="primary">mutS_3</name>
    <name evidence="6" type="ORF">ADICEAN_01074</name>
</gene>
<keyword evidence="1" id="KW-0547">Nucleotide-binding</keyword>
<reference evidence="6 7" key="1">
    <citation type="journal article" date="2013" name="Genome Announc.">
        <title>Draft Genome Sequence of Cesiribacter andamanensis Strain AMV16T, Isolated from a Soil Sample from a Mud Volcano in the Andaman Islands, India.</title>
        <authorList>
            <person name="Shivaji S."/>
            <person name="Ara S."/>
            <person name="Begum Z."/>
            <person name="Srinivas T.N."/>
            <person name="Singh A."/>
            <person name="Kumar Pinnaka A."/>
        </authorList>
    </citation>
    <scope>NUCLEOTIDE SEQUENCE [LARGE SCALE GENOMIC DNA]</scope>
    <source>
        <strain evidence="6 7">AMV16</strain>
    </source>
</reference>
<dbReference type="STRING" id="1279009.ADICEAN_01074"/>
<dbReference type="PATRIC" id="fig|1279009.4.peg.1090"/>
<dbReference type="Proteomes" id="UP000011910">
    <property type="component" value="Unassembled WGS sequence"/>
</dbReference>
<dbReference type="InterPro" id="IPR036187">
    <property type="entry name" value="DNA_mismatch_repair_MutS_sf"/>
</dbReference>
<dbReference type="GO" id="GO:0006298">
    <property type="term" value="P:mismatch repair"/>
    <property type="evidence" value="ECO:0007669"/>
    <property type="project" value="InterPro"/>
</dbReference>
<dbReference type="InterPro" id="IPR027417">
    <property type="entry name" value="P-loop_NTPase"/>
</dbReference>
<dbReference type="EMBL" id="AODQ01000018">
    <property type="protein sequence ID" value="EMR03736.1"/>
    <property type="molecule type" value="Genomic_DNA"/>
</dbReference>
<evidence type="ECO:0000256" key="3">
    <source>
        <dbReference type="ARBA" id="ARBA00023125"/>
    </source>
</evidence>
<dbReference type="RefSeq" id="WP_009194474.1">
    <property type="nucleotide sequence ID" value="NZ_AODQ01000018.1"/>
</dbReference>
<proteinExistence type="predicted"/>
<dbReference type="Pfam" id="PF00488">
    <property type="entry name" value="MutS_V"/>
    <property type="match status" value="1"/>
</dbReference>
<dbReference type="PANTHER" id="PTHR11361:SF99">
    <property type="entry name" value="DNA MISMATCH REPAIR PROTEIN"/>
    <property type="match status" value="1"/>
</dbReference>
<evidence type="ECO:0000256" key="4">
    <source>
        <dbReference type="SAM" id="Phobius"/>
    </source>
</evidence>
<organism evidence="6 7">
    <name type="scientific">Cesiribacter andamanensis AMV16</name>
    <dbReference type="NCBI Taxonomy" id="1279009"/>
    <lineage>
        <taxon>Bacteria</taxon>
        <taxon>Pseudomonadati</taxon>
        <taxon>Bacteroidota</taxon>
        <taxon>Cytophagia</taxon>
        <taxon>Cytophagales</taxon>
        <taxon>Cesiribacteraceae</taxon>
        <taxon>Cesiribacter</taxon>
    </lineage>
</organism>
<dbReference type="GO" id="GO:0005829">
    <property type="term" value="C:cytosol"/>
    <property type="evidence" value="ECO:0007669"/>
    <property type="project" value="TreeGrafter"/>
</dbReference>
<dbReference type="Gene3D" id="1.10.1420.10">
    <property type="match status" value="1"/>
</dbReference>
<evidence type="ECO:0000256" key="2">
    <source>
        <dbReference type="ARBA" id="ARBA00022840"/>
    </source>
</evidence>
<dbReference type="InterPro" id="IPR045076">
    <property type="entry name" value="MutS"/>
</dbReference>
<sequence length="629" mass="70176">MTPHPPKHYFQEKLQHHQQATALLRNKVRSWATLRIVFFVLALILLFYLANLRYSMGVIGLLIVAPLIFAALIRQHRLYKDRLGISQTLTDINQQEIQRLHHKFEGLSSGQEHYMALHAYHPDLDVLGGRQSLFQLLNRAATPGGEAMLAYWLSAPAPVADIEARQQAARELAPLLDWRQEFLAQGQYHRKPHTSLDALQEWLQLPNVVLPRTRYRVAFATLPPATVLLILAFIFFDISFWWIIGAALVNALVVFRLAPHAKLAEEAAYSSLGLLKGSAGMFRMLEDTPWQSPYLQSLQASLGNGDKPKASARIRELSRILDGLESRSNGFYMVLNTLFLQDLYWMMQAERWKQGVQGELESWFKALYEWEALNSLAGLAFAEPDWAFPEVSTKPEHLFVAEALGHPLLAEGRVTNDFELRGRGEVILITGSNMAGKSTFLRTVGINAVLAQAGAPVCARRLHISRMQVFTSMRTQDSLAENVSSFYAELQRLRQLLRLLDASSIQNTSTRGLPAQELPLPPDAQPGLPVLFLLDEILKGTNSADRHKGAAALIRQLQGLNASGLISTHDLDLGQTASGAGLRNYSFNSEVVGQEIRFTYKLDPGICRSFNASALMAKMGIDVDVSANP</sequence>
<name>M7N952_9BACT</name>
<dbReference type="eggNOG" id="COG0249">
    <property type="taxonomic scope" value="Bacteria"/>
</dbReference>
<dbReference type="GO" id="GO:0140664">
    <property type="term" value="F:ATP-dependent DNA damage sensor activity"/>
    <property type="evidence" value="ECO:0007669"/>
    <property type="project" value="InterPro"/>
</dbReference>
<evidence type="ECO:0000256" key="1">
    <source>
        <dbReference type="ARBA" id="ARBA00022741"/>
    </source>
</evidence>
<evidence type="ECO:0000313" key="7">
    <source>
        <dbReference type="Proteomes" id="UP000011910"/>
    </source>
</evidence>
<dbReference type="AlphaFoldDB" id="M7N952"/>
<keyword evidence="3" id="KW-0238">DNA-binding</keyword>
<feature type="transmembrane region" description="Helical" evidence="4">
    <location>
        <begin position="215"/>
        <end position="234"/>
    </location>
</feature>
<dbReference type="SMART" id="SM00534">
    <property type="entry name" value="MUTSac"/>
    <property type="match status" value="1"/>
</dbReference>
<feature type="transmembrane region" description="Helical" evidence="4">
    <location>
        <begin position="32"/>
        <end position="50"/>
    </location>
</feature>
<keyword evidence="7" id="KW-1185">Reference proteome</keyword>
<comment type="caution">
    <text evidence="6">The sequence shown here is derived from an EMBL/GenBank/DDBJ whole genome shotgun (WGS) entry which is preliminary data.</text>
</comment>
<dbReference type="SUPFAM" id="SSF52540">
    <property type="entry name" value="P-loop containing nucleoside triphosphate hydrolases"/>
    <property type="match status" value="1"/>
</dbReference>
<accession>M7N952</accession>
<keyword evidence="2" id="KW-0067">ATP-binding</keyword>
<dbReference type="OrthoDB" id="9802448at2"/>
<keyword evidence="4" id="KW-0812">Transmembrane</keyword>
<feature type="transmembrane region" description="Helical" evidence="4">
    <location>
        <begin position="56"/>
        <end position="73"/>
    </location>
</feature>
<evidence type="ECO:0000259" key="5">
    <source>
        <dbReference type="SMART" id="SM00534"/>
    </source>
</evidence>
<protein>
    <submittedName>
        <fullName evidence="6">DNA mismatch repair protein mutS</fullName>
    </submittedName>
</protein>
<feature type="domain" description="DNA mismatch repair proteins mutS family" evidence="5">
    <location>
        <begin position="424"/>
        <end position="627"/>
    </location>
</feature>
<keyword evidence="4" id="KW-0472">Membrane</keyword>
<dbReference type="Gene3D" id="3.40.50.300">
    <property type="entry name" value="P-loop containing nucleotide triphosphate hydrolases"/>
    <property type="match status" value="1"/>
</dbReference>
<dbReference type="PANTHER" id="PTHR11361">
    <property type="entry name" value="DNA MISMATCH REPAIR PROTEIN MUTS FAMILY MEMBER"/>
    <property type="match status" value="1"/>
</dbReference>
<dbReference type="SUPFAM" id="SSF48334">
    <property type="entry name" value="DNA repair protein MutS, domain III"/>
    <property type="match status" value="1"/>
</dbReference>
<evidence type="ECO:0000313" key="6">
    <source>
        <dbReference type="EMBL" id="EMR03736.1"/>
    </source>
</evidence>